<evidence type="ECO:0000313" key="1">
    <source>
        <dbReference type="EMBL" id="VVE87214.1"/>
    </source>
</evidence>
<accession>A0A5E5BNG3</accession>
<dbReference type="Proteomes" id="UP000382040">
    <property type="component" value="Unassembled WGS sequence"/>
</dbReference>
<keyword evidence="2" id="KW-1185">Reference proteome</keyword>
<organism evidence="1 2">
    <name type="scientific">Pandoraea bronchicola</name>
    <dbReference type="NCBI Taxonomy" id="2508287"/>
    <lineage>
        <taxon>Bacteria</taxon>
        <taxon>Pseudomonadati</taxon>
        <taxon>Pseudomonadota</taxon>
        <taxon>Betaproteobacteria</taxon>
        <taxon>Burkholderiales</taxon>
        <taxon>Burkholderiaceae</taxon>
        <taxon>Pandoraea</taxon>
    </lineage>
</organism>
<name>A0A5E5BNG3_9BURK</name>
<dbReference type="EMBL" id="CABPST010000002">
    <property type="protein sequence ID" value="VVE87214.1"/>
    <property type="molecule type" value="Genomic_DNA"/>
</dbReference>
<dbReference type="AlphaFoldDB" id="A0A5E5BNG3"/>
<proteinExistence type="predicted"/>
<reference evidence="1 2" key="1">
    <citation type="submission" date="2019-08" db="EMBL/GenBank/DDBJ databases">
        <authorList>
            <person name="Peeters C."/>
        </authorList>
    </citation>
    <scope>NUCLEOTIDE SEQUENCE [LARGE SCALE GENOMIC DNA]</scope>
    <source>
        <strain evidence="1 2">LMG 20603</strain>
    </source>
</reference>
<sequence>MIVATGSGAVMPNGVKVGATIADVSQRLRYNVEQALSDDLVWTPSLCERGPYDWIFVGPQFIFAKKNGAIRLQSIEIKRM</sequence>
<gene>
    <name evidence="1" type="ORF">PBR20603_01141</name>
</gene>
<evidence type="ECO:0000313" key="2">
    <source>
        <dbReference type="Proteomes" id="UP000382040"/>
    </source>
</evidence>
<protein>
    <submittedName>
        <fullName evidence="1">Uncharacterized protein</fullName>
    </submittedName>
</protein>